<comment type="caution">
    <text evidence="1">The sequence shown here is derived from an EMBL/GenBank/DDBJ whole genome shotgun (WGS) entry which is preliminary data.</text>
</comment>
<protein>
    <recommendedName>
        <fullName evidence="3">RNase H type-1 domain-containing protein</fullName>
    </recommendedName>
</protein>
<evidence type="ECO:0008006" key="3">
    <source>
        <dbReference type="Google" id="ProtNLM"/>
    </source>
</evidence>
<name>A0A4Y2LU58_ARAVE</name>
<accession>A0A4Y2LU58</accession>
<reference evidence="1 2" key="1">
    <citation type="journal article" date="2019" name="Sci. Rep.">
        <title>Orb-weaving spider Araneus ventricosus genome elucidates the spidroin gene catalogue.</title>
        <authorList>
            <person name="Kono N."/>
            <person name="Nakamura H."/>
            <person name="Ohtoshi R."/>
            <person name="Moran D.A.P."/>
            <person name="Shinohara A."/>
            <person name="Yoshida Y."/>
            <person name="Fujiwara M."/>
            <person name="Mori M."/>
            <person name="Tomita M."/>
            <person name="Arakawa K."/>
        </authorList>
    </citation>
    <scope>NUCLEOTIDE SEQUENCE [LARGE SCALE GENOMIC DNA]</scope>
</reference>
<dbReference type="AlphaFoldDB" id="A0A4Y2LU58"/>
<evidence type="ECO:0000313" key="1">
    <source>
        <dbReference type="EMBL" id="GBN17630.1"/>
    </source>
</evidence>
<keyword evidence="2" id="KW-1185">Reference proteome</keyword>
<evidence type="ECO:0000313" key="2">
    <source>
        <dbReference type="Proteomes" id="UP000499080"/>
    </source>
</evidence>
<gene>
    <name evidence="1" type="ORF">AVEN_44409_1</name>
</gene>
<proteinExistence type="predicted"/>
<organism evidence="1 2">
    <name type="scientific">Araneus ventricosus</name>
    <name type="common">Orbweaver spider</name>
    <name type="synonym">Epeira ventricosa</name>
    <dbReference type="NCBI Taxonomy" id="182803"/>
    <lineage>
        <taxon>Eukaryota</taxon>
        <taxon>Metazoa</taxon>
        <taxon>Ecdysozoa</taxon>
        <taxon>Arthropoda</taxon>
        <taxon>Chelicerata</taxon>
        <taxon>Arachnida</taxon>
        <taxon>Araneae</taxon>
        <taxon>Araneomorphae</taxon>
        <taxon>Entelegynae</taxon>
        <taxon>Araneoidea</taxon>
        <taxon>Araneidae</taxon>
        <taxon>Araneus</taxon>
    </lineage>
</organism>
<sequence>MPFEAKKFARYFEFPAELVNDETGSAFCAIKSEAVTIIWKAKLSPVNTVFQAEMLAFKAAIEWANTINEEVNIWRVSESSLQPLKFFYIKSKIIQEAGISLLGYPNEKRHRKTFKKVRFYRFI</sequence>
<dbReference type="EMBL" id="BGPR01200916">
    <property type="protein sequence ID" value="GBN17630.1"/>
    <property type="molecule type" value="Genomic_DNA"/>
</dbReference>
<dbReference type="OrthoDB" id="6437659at2759"/>
<dbReference type="Proteomes" id="UP000499080">
    <property type="component" value="Unassembled WGS sequence"/>
</dbReference>